<sequence>MLAKLNRLLAQAEINLTDQQKEQLVGFVRLLDKWNKAYNLTSVRNPDEMLVKHILDSLVVSRHLQGETFIDVGTGPGLPGIPLAIANPDKQFVLLDSLGKRISFIKNALRELGIKNVTPVQSRVEEYSESQFDGVLSRAFASLNDMVSWCYHLPTENGKFYALKGVYDEQETAEIKQPIQLVEVIKLEVPELVGERHLVVLKKP</sequence>
<reference evidence="7" key="1">
    <citation type="submission" date="2018-12" db="EMBL/GenBank/DDBJ databases">
        <authorList>
            <consortium name="Pathogen Informatics"/>
        </authorList>
    </citation>
    <scope>NUCLEOTIDE SEQUENCE [LARGE SCALE GENOMIC DNA]</scope>
    <source>
        <strain evidence="7">NCTC10643</strain>
    </source>
</reference>
<gene>
    <name evidence="6 7" type="primary">rsmG</name>
    <name evidence="7" type="ORF">NCTC10643_00538</name>
</gene>
<evidence type="ECO:0000313" key="8">
    <source>
        <dbReference type="Proteomes" id="UP000271188"/>
    </source>
</evidence>
<comment type="function">
    <text evidence="6">Specifically methylates the N7 position of guanine in position 527 of 16S rRNA.</text>
</comment>
<dbReference type="HAMAP" id="MF_00074">
    <property type="entry name" value="16SrRNA_methyltr_G"/>
    <property type="match status" value="1"/>
</dbReference>
<dbReference type="GO" id="GO:0070043">
    <property type="term" value="F:rRNA (guanine-N7-)-methyltransferase activity"/>
    <property type="evidence" value="ECO:0007669"/>
    <property type="project" value="UniProtKB-UniRule"/>
</dbReference>
<dbReference type="InterPro" id="IPR029063">
    <property type="entry name" value="SAM-dependent_MTases_sf"/>
</dbReference>
<organism evidence="7 8">
    <name type="scientific">Mannheimia haemolytica</name>
    <name type="common">Pasteurella haemolytica</name>
    <dbReference type="NCBI Taxonomy" id="75985"/>
    <lineage>
        <taxon>Bacteria</taxon>
        <taxon>Pseudomonadati</taxon>
        <taxon>Pseudomonadota</taxon>
        <taxon>Gammaproteobacteria</taxon>
        <taxon>Pasteurellales</taxon>
        <taxon>Pasteurellaceae</taxon>
        <taxon>Mannheimia</taxon>
    </lineage>
</organism>
<dbReference type="PIRSF" id="PIRSF003078">
    <property type="entry name" value="GidB"/>
    <property type="match status" value="1"/>
</dbReference>
<accession>A0A3S4XVB4</accession>
<evidence type="ECO:0000256" key="6">
    <source>
        <dbReference type="HAMAP-Rule" id="MF_00074"/>
    </source>
</evidence>
<dbReference type="InterPro" id="IPR003682">
    <property type="entry name" value="rRNA_ssu_MeTfrase_G"/>
</dbReference>
<dbReference type="RefSeq" id="WP_126301399.1">
    <property type="nucleotide sequence ID" value="NZ_LR134495.1"/>
</dbReference>
<keyword evidence="4 6" id="KW-0808">Transferase</keyword>
<dbReference type="EC" id="2.1.1.170" evidence="6"/>
<dbReference type="NCBIfam" id="TIGR00138">
    <property type="entry name" value="rsmG_gidB"/>
    <property type="match status" value="1"/>
</dbReference>
<comment type="caution">
    <text evidence="6">Lacks conserved residue(s) required for the propagation of feature annotation.</text>
</comment>
<dbReference type="SUPFAM" id="SSF53335">
    <property type="entry name" value="S-adenosyl-L-methionine-dependent methyltransferases"/>
    <property type="match status" value="1"/>
</dbReference>
<evidence type="ECO:0000256" key="3">
    <source>
        <dbReference type="ARBA" id="ARBA00022603"/>
    </source>
</evidence>
<keyword evidence="1 6" id="KW-0963">Cytoplasm</keyword>
<feature type="binding site" evidence="6">
    <location>
        <position position="138"/>
    </location>
    <ligand>
        <name>S-adenosyl-L-methionine</name>
        <dbReference type="ChEBI" id="CHEBI:59789"/>
    </ligand>
</feature>
<evidence type="ECO:0000313" key="7">
    <source>
        <dbReference type="EMBL" id="VEI75558.1"/>
    </source>
</evidence>
<dbReference type="FunFam" id="3.40.50.150:FF:000032">
    <property type="entry name" value="Ribosomal RNA small subunit methyltransferase G"/>
    <property type="match status" value="1"/>
</dbReference>
<comment type="similarity">
    <text evidence="6">Belongs to the methyltransferase superfamily. RNA methyltransferase RsmG family.</text>
</comment>
<comment type="catalytic activity">
    <reaction evidence="6">
        <text>guanosine(527) in 16S rRNA + S-adenosyl-L-methionine = N(7)-methylguanosine(527) in 16S rRNA + S-adenosyl-L-homocysteine</text>
        <dbReference type="Rhea" id="RHEA:42732"/>
        <dbReference type="Rhea" id="RHEA-COMP:10209"/>
        <dbReference type="Rhea" id="RHEA-COMP:10210"/>
        <dbReference type="ChEBI" id="CHEBI:57856"/>
        <dbReference type="ChEBI" id="CHEBI:59789"/>
        <dbReference type="ChEBI" id="CHEBI:74269"/>
        <dbReference type="ChEBI" id="CHEBI:74480"/>
        <dbReference type="EC" id="2.1.1.170"/>
    </reaction>
</comment>
<dbReference type="AlphaFoldDB" id="A0A3S4XVB4"/>
<dbReference type="Proteomes" id="UP000271188">
    <property type="component" value="Chromosome"/>
</dbReference>
<feature type="binding site" evidence="6">
    <location>
        <begin position="124"/>
        <end position="125"/>
    </location>
    <ligand>
        <name>S-adenosyl-L-methionine</name>
        <dbReference type="ChEBI" id="CHEBI:59789"/>
    </ligand>
</feature>
<proteinExistence type="inferred from homology"/>
<evidence type="ECO:0000256" key="4">
    <source>
        <dbReference type="ARBA" id="ARBA00022679"/>
    </source>
</evidence>
<name>A0A3S4XVB4_MANHA</name>
<protein>
    <recommendedName>
        <fullName evidence="6">Ribosomal RNA small subunit methyltransferase G</fullName>
        <ecNumber evidence="6">2.1.1.170</ecNumber>
    </recommendedName>
    <alternativeName>
        <fullName evidence="6">16S rRNA 7-methylguanosine methyltransferase</fullName>
        <shortName evidence="6">16S rRNA m7G methyltransferase</shortName>
    </alternativeName>
</protein>
<evidence type="ECO:0000256" key="5">
    <source>
        <dbReference type="ARBA" id="ARBA00022691"/>
    </source>
</evidence>
<dbReference type="CDD" id="cd02440">
    <property type="entry name" value="AdoMet_MTases"/>
    <property type="match status" value="1"/>
</dbReference>
<dbReference type="Gene3D" id="3.40.50.150">
    <property type="entry name" value="Vaccinia Virus protein VP39"/>
    <property type="match status" value="1"/>
</dbReference>
<dbReference type="Pfam" id="PF02527">
    <property type="entry name" value="GidB"/>
    <property type="match status" value="1"/>
</dbReference>
<keyword evidence="2 6" id="KW-0698">rRNA processing</keyword>
<keyword evidence="3 6" id="KW-0489">Methyltransferase</keyword>
<dbReference type="GO" id="GO:0005829">
    <property type="term" value="C:cytosol"/>
    <property type="evidence" value="ECO:0007669"/>
    <property type="project" value="TreeGrafter"/>
</dbReference>
<evidence type="ECO:0000256" key="2">
    <source>
        <dbReference type="ARBA" id="ARBA00022552"/>
    </source>
</evidence>
<comment type="subcellular location">
    <subcellularLocation>
        <location evidence="6">Cytoplasm</location>
    </subcellularLocation>
</comment>
<dbReference type="PANTHER" id="PTHR31760">
    <property type="entry name" value="S-ADENOSYL-L-METHIONINE-DEPENDENT METHYLTRANSFERASES SUPERFAMILY PROTEIN"/>
    <property type="match status" value="1"/>
</dbReference>
<dbReference type="PANTHER" id="PTHR31760:SF0">
    <property type="entry name" value="S-ADENOSYL-L-METHIONINE-DEPENDENT METHYLTRANSFERASES SUPERFAMILY PROTEIN"/>
    <property type="match status" value="1"/>
</dbReference>
<feature type="binding site" evidence="6">
    <location>
        <position position="78"/>
    </location>
    <ligand>
        <name>S-adenosyl-L-methionine</name>
        <dbReference type="ChEBI" id="CHEBI:59789"/>
    </ligand>
</feature>
<dbReference type="EMBL" id="LR134495">
    <property type="protein sequence ID" value="VEI75558.1"/>
    <property type="molecule type" value="Genomic_DNA"/>
</dbReference>
<keyword evidence="5 6" id="KW-0949">S-adenosyl-L-methionine</keyword>
<evidence type="ECO:0000256" key="1">
    <source>
        <dbReference type="ARBA" id="ARBA00022490"/>
    </source>
</evidence>
<feature type="binding site" evidence="6">
    <location>
        <position position="73"/>
    </location>
    <ligand>
        <name>S-adenosyl-L-methionine</name>
        <dbReference type="ChEBI" id="CHEBI:59789"/>
    </ligand>
</feature>